<dbReference type="InterPro" id="IPR051574">
    <property type="entry name" value="ZnF_E-box_Homeobox"/>
</dbReference>
<feature type="domain" description="C2H2-type" evidence="10">
    <location>
        <begin position="240"/>
        <end position="269"/>
    </location>
</feature>
<feature type="domain" description="C2H2-type" evidence="10">
    <location>
        <begin position="278"/>
        <end position="307"/>
    </location>
</feature>
<dbReference type="PANTHER" id="PTHR24391">
    <property type="entry name" value="HISTONE H4 TRANSCRIPTION FACTOR-RELATED"/>
    <property type="match status" value="1"/>
</dbReference>
<evidence type="ECO:0000256" key="9">
    <source>
        <dbReference type="SAM" id="MobiDB-lite"/>
    </source>
</evidence>
<name>A0A2J7QUL2_9NEOP</name>
<comment type="subcellular location">
    <subcellularLocation>
        <location evidence="1">Nucleus</location>
    </subcellularLocation>
</comment>
<reference evidence="11 12" key="1">
    <citation type="submission" date="2017-12" db="EMBL/GenBank/DDBJ databases">
        <title>Hemimetabolous genomes reveal molecular basis of termite eusociality.</title>
        <authorList>
            <person name="Harrison M.C."/>
            <person name="Jongepier E."/>
            <person name="Robertson H.M."/>
            <person name="Arning N."/>
            <person name="Bitard-Feildel T."/>
            <person name="Chao H."/>
            <person name="Childers C.P."/>
            <person name="Dinh H."/>
            <person name="Doddapaneni H."/>
            <person name="Dugan S."/>
            <person name="Gowin J."/>
            <person name="Greiner C."/>
            <person name="Han Y."/>
            <person name="Hu H."/>
            <person name="Hughes D.S.T."/>
            <person name="Huylmans A.-K."/>
            <person name="Kemena C."/>
            <person name="Kremer L.P.M."/>
            <person name="Lee S.L."/>
            <person name="Lopez-Ezquerra A."/>
            <person name="Mallet L."/>
            <person name="Monroy-Kuhn J.M."/>
            <person name="Moser A."/>
            <person name="Murali S.C."/>
            <person name="Muzny D.M."/>
            <person name="Otani S."/>
            <person name="Piulachs M.-D."/>
            <person name="Poelchau M."/>
            <person name="Qu J."/>
            <person name="Schaub F."/>
            <person name="Wada-Katsumata A."/>
            <person name="Worley K.C."/>
            <person name="Xie Q."/>
            <person name="Ylla G."/>
            <person name="Poulsen M."/>
            <person name="Gibbs R.A."/>
            <person name="Schal C."/>
            <person name="Richards S."/>
            <person name="Belles X."/>
            <person name="Korb J."/>
            <person name="Bornberg-Bauer E."/>
        </authorList>
    </citation>
    <scope>NUCLEOTIDE SEQUENCE [LARGE SCALE GENOMIC DNA]</scope>
    <source>
        <tissue evidence="11">Whole body</tissue>
    </source>
</reference>
<comment type="caution">
    <text evidence="11">The sequence shown here is derived from an EMBL/GenBank/DDBJ whole genome shotgun (WGS) entry which is preliminary data.</text>
</comment>
<evidence type="ECO:0000256" key="7">
    <source>
        <dbReference type="ARBA" id="ARBA00023242"/>
    </source>
</evidence>
<dbReference type="GO" id="GO:0000981">
    <property type="term" value="F:DNA-binding transcription factor activity, RNA polymerase II-specific"/>
    <property type="evidence" value="ECO:0007669"/>
    <property type="project" value="TreeGrafter"/>
</dbReference>
<dbReference type="GO" id="GO:0000978">
    <property type="term" value="F:RNA polymerase II cis-regulatory region sequence-specific DNA binding"/>
    <property type="evidence" value="ECO:0007669"/>
    <property type="project" value="TreeGrafter"/>
</dbReference>
<keyword evidence="12" id="KW-1185">Reference proteome</keyword>
<accession>A0A2J7QUL2</accession>
<gene>
    <name evidence="11" type="ORF">B7P43_G17489</name>
</gene>
<feature type="compositionally biased region" description="Basic and acidic residues" evidence="9">
    <location>
        <begin position="1"/>
        <end position="26"/>
    </location>
</feature>
<dbReference type="SMART" id="SM00355">
    <property type="entry name" value="ZnF_C2H2"/>
    <property type="match status" value="5"/>
</dbReference>
<feature type="domain" description="C2H2-type" evidence="10">
    <location>
        <begin position="338"/>
        <end position="365"/>
    </location>
</feature>
<feature type="region of interest" description="Disordered" evidence="9">
    <location>
        <begin position="1"/>
        <end position="71"/>
    </location>
</feature>
<proteinExistence type="predicted"/>
<keyword evidence="7" id="KW-0539">Nucleus</keyword>
<dbReference type="STRING" id="105785.A0A2J7QUL2"/>
<feature type="domain" description="C2H2-type" evidence="10">
    <location>
        <begin position="364"/>
        <end position="392"/>
    </location>
</feature>
<protein>
    <recommendedName>
        <fullName evidence="10">C2H2-type domain-containing protein</fullName>
    </recommendedName>
</protein>
<dbReference type="Pfam" id="PF00096">
    <property type="entry name" value="zf-C2H2"/>
    <property type="match status" value="2"/>
</dbReference>
<sequence length="401" mass="46857">MEAHLVEEEPASVDRKPEAAELREVPVQDAEVMPVGEPKRKRRRDQNKGRNMKNSTRENCGPQKKLAVARRGTSCPLKVARQKENSRKMSQCASVVAWRRRNIFNKSWTRGNYESRMKLAATCRKISHRATVARCWRNDFKKEALQGTFGCRRKDLALRSCSSKRLEDQEDLQSQQVQTMNQVLLRRHKELLMEDINKDWTLWKCRPPPKRKRRLQAEEQPACTFIQVGKNLVPDLPDPFTCCWDDCERTFNNSQMYFNHVQTHVHCNPRGNNVEGGVPCSWRGCKSVFRSMYKLADHVRSHTQEKLVGCPTCGGLFATKTKFFDHCKRQVPLELQGYQCSHCSKYYPSERLLRDHMRHHVNHYKCSFCDMTCPTPSSLSVHIRYRHLDSKPFKCSFCEYT</sequence>
<dbReference type="Proteomes" id="UP000235965">
    <property type="component" value="Unassembled WGS sequence"/>
</dbReference>
<dbReference type="EMBL" id="NEVH01010515">
    <property type="protein sequence ID" value="PNF32272.1"/>
    <property type="molecule type" value="Genomic_DNA"/>
</dbReference>
<dbReference type="InParanoid" id="A0A2J7QUL2"/>
<evidence type="ECO:0000259" key="10">
    <source>
        <dbReference type="PROSITE" id="PS50157"/>
    </source>
</evidence>
<dbReference type="GO" id="GO:0008270">
    <property type="term" value="F:zinc ion binding"/>
    <property type="evidence" value="ECO:0007669"/>
    <property type="project" value="UniProtKB-KW"/>
</dbReference>
<dbReference type="GO" id="GO:0045892">
    <property type="term" value="P:negative regulation of DNA-templated transcription"/>
    <property type="evidence" value="ECO:0007669"/>
    <property type="project" value="UniProtKB-ARBA"/>
</dbReference>
<dbReference type="InterPro" id="IPR036236">
    <property type="entry name" value="Znf_C2H2_sf"/>
</dbReference>
<keyword evidence="4 8" id="KW-0863">Zinc-finger</keyword>
<keyword evidence="2" id="KW-0479">Metal-binding</keyword>
<dbReference type="Gene3D" id="3.30.160.60">
    <property type="entry name" value="Classic Zinc Finger"/>
    <property type="match status" value="3"/>
</dbReference>
<evidence type="ECO:0000256" key="6">
    <source>
        <dbReference type="ARBA" id="ARBA00023125"/>
    </source>
</evidence>
<dbReference type="PROSITE" id="PS50157">
    <property type="entry name" value="ZINC_FINGER_C2H2_2"/>
    <property type="match status" value="4"/>
</dbReference>
<evidence type="ECO:0000313" key="12">
    <source>
        <dbReference type="Proteomes" id="UP000235965"/>
    </source>
</evidence>
<evidence type="ECO:0000256" key="5">
    <source>
        <dbReference type="ARBA" id="ARBA00022833"/>
    </source>
</evidence>
<keyword evidence="3" id="KW-0677">Repeat</keyword>
<dbReference type="PROSITE" id="PS00028">
    <property type="entry name" value="ZINC_FINGER_C2H2_1"/>
    <property type="match status" value="4"/>
</dbReference>
<dbReference type="InterPro" id="IPR013087">
    <property type="entry name" value="Znf_C2H2_type"/>
</dbReference>
<dbReference type="OrthoDB" id="10260596at2759"/>
<evidence type="ECO:0000256" key="4">
    <source>
        <dbReference type="ARBA" id="ARBA00022771"/>
    </source>
</evidence>
<dbReference type="PANTHER" id="PTHR24391:SF18">
    <property type="entry name" value="EG:115C2.6 PROTEIN"/>
    <property type="match status" value="1"/>
</dbReference>
<evidence type="ECO:0000256" key="2">
    <source>
        <dbReference type="ARBA" id="ARBA00022723"/>
    </source>
</evidence>
<dbReference type="AlphaFoldDB" id="A0A2J7QUL2"/>
<dbReference type="SUPFAM" id="SSF57667">
    <property type="entry name" value="beta-beta-alpha zinc fingers"/>
    <property type="match status" value="2"/>
</dbReference>
<evidence type="ECO:0000256" key="3">
    <source>
        <dbReference type="ARBA" id="ARBA00022737"/>
    </source>
</evidence>
<evidence type="ECO:0000256" key="1">
    <source>
        <dbReference type="ARBA" id="ARBA00004123"/>
    </source>
</evidence>
<evidence type="ECO:0000256" key="8">
    <source>
        <dbReference type="PROSITE-ProRule" id="PRU00042"/>
    </source>
</evidence>
<keyword evidence="6" id="KW-0238">DNA-binding</keyword>
<dbReference type="GO" id="GO:0005634">
    <property type="term" value="C:nucleus"/>
    <property type="evidence" value="ECO:0007669"/>
    <property type="project" value="UniProtKB-SubCell"/>
</dbReference>
<evidence type="ECO:0000313" key="11">
    <source>
        <dbReference type="EMBL" id="PNF32272.1"/>
    </source>
</evidence>
<organism evidence="11 12">
    <name type="scientific">Cryptotermes secundus</name>
    <dbReference type="NCBI Taxonomy" id="105785"/>
    <lineage>
        <taxon>Eukaryota</taxon>
        <taxon>Metazoa</taxon>
        <taxon>Ecdysozoa</taxon>
        <taxon>Arthropoda</taxon>
        <taxon>Hexapoda</taxon>
        <taxon>Insecta</taxon>
        <taxon>Pterygota</taxon>
        <taxon>Neoptera</taxon>
        <taxon>Polyneoptera</taxon>
        <taxon>Dictyoptera</taxon>
        <taxon>Blattodea</taxon>
        <taxon>Blattoidea</taxon>
        <taxon>Termitoidae</taxon>
        <taxon>Kalotermitidae</taxon>
        <taxon>Cryptotermitinae</taxon>
        <taxon>Cryptotermes</taxon>
    </lineage>
</organism>
<keyword evidence="5" id="KW-0862">Zinc</keyword>